<protein>
    <submittedName>
        <fullName evidence="2">Uncharacterized protein</fullName>
    </submittedName>
</protein>
<dbReference type="EMBL" id="CAUYUJ010003270">
    <property type="protein sequence ID" value="CAK0804583.1"/>
    <property type="molecule type" value="Genomic_DNA"/>
</dbReference>
<gene>
    <name evidence="2" type="ORF">PCOR1329_LOCUS11339</name>
</gene>
<evidence type="ECO:0000313" key="3">
    <source>
        <dbReference type="Proteomes" id="UP001189429"/>
    </source>
</evidence>
<evidence type="ECO:0000256" key="1">
    <source>
        <dbReference type="SAM" id="MobiDB-lite"/>
    </source>
</evidence>
<name>A0ABN9QF53_9DINO</name>
<sequence>RLPGHRLSQSGAEREAHVLGCRRREDVDQPHRRHAPAVARRVRRRRQREECQSRLPRQADVAVRRVGHRHLGDGPDPGERLLVRRLDPRPFHQRPVPEGQGDLEEGGGHEGLRRLVRGAGQVCLRQGLQAPRHREG</sequence>
<evidence type="ECO:0000313" key="2">
    <source>
        <dbReference type="EMBL" id="CAK0804583.1"/>
    </source>
</evidence>
<feature type="non-terminal residue" evidence="2">
    <location>
        <position position="136"/>
    </location>
</feature>
<reference evidence="2" key="1">
    <citation type="submission" date="2023-10" db="EMBL/GenBank/DDBJ databases">
        <authorList>
            <person name="Chen Y."/>
            <person name="Shah S."/>
            <person name="Dougan E. K."/>
            <person name="Thang M."/>
            <person name="Chan C."/>
        </authorList>
    </citation>
    <scope>NUCLEOTIDE SEQUENCE [LARGE SCALE GENOMIC DNA]</scope>
</reference>
<feature type="compositionally biased region" description="Basic residues" evidence="1">
    <location>
        <begin position="31"/>
        <end position="46"/>
    </location>
</feature>
<feature type="compositionally biased region" description="Basic and acidic residues" evidence="1">
    <location>
        <begin position="12"/>
        <end position="30"/>
    </location>
</feature>
<accession>A0ABN9QF53</accession>
<keyword evidence="3" id="KW-1185">Reference proteome</keyword>
<proteinExistence type="predicted"/>
<feature type="region of interest" description="Disordered" evidence="1">
    <location>
        <begin position="1"/>
        <end position="112"/>
    </location>
</feature>
<organism evidence="2 3">
    <name type="scientific">Prorocentrum cordatum</name>
    <dbReference type="NCBI Taxonomy" id="2364126"/>
    <lineage>
        <taxon>Eukaryota</taxon>
        <taxon>Sar</taxon>
        <taxon>Alveolata</taxon>
        <taxon>Dinophyceae</taxon>
        <taxon>Prorocentrales</taxon>
        <taxon>Prorocentraceae</taxon>
        <taxon>Prorocentrum</taxon>
    </lineage>
</organism>
<feature type="compositionally biased region" description="Basic and acidic residues" evidence="1">
    <location>
        <begin position="70"/>
        <end position="90"/>
    </location>
</feature>
<dbReference type="Proteomes" id="UP001189429">
    <property type="component" value="Unassembled WGS sequence"/>
</dbReference>
<feature type="non-terminal residue" evidence="2">
    <location>
        <position position="1"/>
    </location>
</feature>
<comment type="caution">
    <text evidence="2">The sequence shown here is derived from an EMBL/GenBank/DDBJ whole genome shotgun (WGS) entry which is preliminary data.</text>
</comment>